<accession>A0AAD5LEW7</accession>
<gene>
    <name evidence="2" type="ORF">P43SY_008761</name>
</gene>
<dbReference type="Proteomes" id="UP001209570">
    <property type="component" value="Unassembled WGS sequence"/>
</dbReference>
<comment type="caution">
    <text evidence="2">The sequence shown here is derived from an EMBL/GenBank/DDBJ whole genome shotgun (WGS) entry which is preliminary data.</text>
</comment>
<dbReference type="AlphaFoldDB" id="A0AAD5LEW7"/>
<keyword evidence="3" id="KW-1185">Reference proteome</keyword>
<feature type="region of interest" description="Disordered" evidence="1">
    <location>
        <begin position="367"/>
        <end position="411"/>
    </location>
</feature>
<organism evidence="2 3">
    <name type="scientific">Pythium insidiosum</name>
    <name type="common">Pythiosis disease agent</name>
    <dbReference type="NCBI Taxonomy" id="114742"/>
    <lineage>
        <taxon>Eukaryota</taxon>
        <taxon>Sar</taxon>
        <taxon>Stramenopiles</taxon>
        <taxon>Oomycota</taxon>
        <taxon>Peronosporomycetes</taxon>
        <taxon>Pythiales</taxon>
        <taxon>Pythiaceae</taxon>
        <taxon>Pythium</taxon>
    </lineage>
</organism>
<dbReference type="EMBL" id="JAKCXM010000312">
    <property type="protein sequence ID" value="KAJ0396079.1"/>
    <property type="molecule type" value="Genomic_DNA"/>
</dbReference>
<evidence type="ECO:0000313" key="3">
    <source>
        <dbReference type="Proteomes" id="UP001209570"/>
    </source>
</evidence>
<evidence type="ECO:0000256" key="1">
    <source>
        <dbReference type="SAM" id="MobiDB-lite"/>
    </source>
</evidence>
<sequence>MTTASPRELLPPWILDATTAEPPAPLRLVPWDDGFTPSGCDGRPGSVVVGQRRSSPEVCRVLDGAVDERIADLLYASAVRAKVWGVYVPIDALQQLSCERREALVNGLQQQDEAAMTRESKTTYREALATAAAHELLVESAHEVISTQDWAETHGVAVWVIASNCNDETEYHLDYAEMLRYETNVIFPPLYGATLHVSRGDIEGGGFHVNRRGLEHYREYGYKTRRQSSKLSTDALEVAATTHQEPGWTSVPYRFRRGIICDGDFPHFSGRVRALPPAGDAALPTRRVVVGFNLFPHAIGEFVSRYPEHSDAFNRYVKLSQSIFRTGQVQQHDEDRKTNAWSLETLKRNPKQAAFIKWLARKVREQQQKDECRQSQQSSGSLPADKDRVPQQQYLPHEQNGPLTCPATLAG</sequence>
<reference evidence="2" key="1">
    <citation type="submission" date="2021-12" db="EMBL/GenBank/DDBJ databases">
        <title>Prjna785345.</title>
        <authorList>
            <person name="Rujirawat T."/>
            <person name="Krajaejun T."/>
        </authorList>
    </citation>
    <scope>NUCLEOTIDE SEQUENCE</scope>
    <source>
        <strain evidence="2">Pi057C3</strain>
    </source>
</reference>
<protein>
    <submittedName>
        <fullName evidence="2">Uncharacterized protein</fullName>
    </submittedName>
</protein>
<name>A0AAD5LEW7_PYTIN</name>
<proteinExistence type="predicted"/>
<evidence type="ECO:0000313" key="2">
    <source>
        <dbReference type="EMBL" id="KAJ0396079.1"/>
    </source>
</evidence>